<name>A0ACC3SVC9_LIPKO</name>
<dbReference type="Proteomes" id="UP001433508">
    <property type="component" value="Unassembled WGS sequence"/>
</dbReference>
<protein>
    <submittedName>
        <fullName evidence="1">Uncharacterized protein</fullName>
    </submittedName>
</protein>
<organism evidence="1 2">
    <name type="scientific">Lipomyces kononenkoae</name>
    <name type="common">Yeast</name>
    <dbReference type="NCBI Taxonomy" id="34357"/>
    <lineage>
        <taxon>Eukaryota</taxon>
        <taxon>Fungi</taxon>
        <taxon>Dikarya</taxon>
        <taxon>Ascomycota</taxon>
        <taxon>Saccharomycotina</taxon>
        <taxon>Lipomycetes</taxon>
        <taxon>Lipomycetales</taxon>
        <taxon>Lipomycetaceae</taxon>
        <taxon>Lipomyces</taxon>
    </lineage>
</organism>
<evidence type="ECO:0000313" key="1">
    <source>
        <dbReference type="EMBL" id="KAK9235326.1"/>
    </source>
</evidence>
<reference evidence="2" key="1">
    <citation type="journal article" date="2024" name="Front. Bioeng. Biotechnol.">
        <title>Genome-scale model development and genomic sequencing of the oleaginous clade Lipomyces.</title>
        <authorList>
            <person name="Czajka J.J."/>
            <person name="Han Y."/>
            <person name="Kim J."/>
            <person name="Mondo S.J."/>
            <person name="Hofstad B.A."/>
            <person name="Robles A."/>
            <person name="Haridas S."/>
            <person name="Riley R."/>
            <person name="LaButti K."/>
            <person name="Pangilinan J."/>
            <person name="Andreopoulos W."/>
            <person name="Lipzen A."/>
            <person name="Yan J."/>
            <person name="Wang M."/>
            <person name="Ng V."/>
            <person name="Grigoriev I.V."/>
            <person name="Spatafora J.W."/>
            <person name="Magnuson J.K."/>
            <person name="Baker S.E."/>
            <person name="Pomraning K.R."/>
        </authorList>
    </citation>
    <scope>NUCLEOTIDE SEQUENCE [LARGE SCALE GENOMIC DNA]</scope>
    <source>
        <strain evidence="2">CBS 7786</strain>
    </source>
</reference>
<accession>A0ACC3SVC9</accession>
<dbReference type="EMBL" id="MU971420">
    <property type="protein sequence ID" value="KAK9235326.1"/>
    <property type="molecule type" value="Genomic_DNA"/>
</dbReference>
<keyword evidence="2" id="KW-1185">Reference proteome</keyword>
<proteinExistence type="predicted"/>
<sequence>MAESADSGLKERQLLHRGSFAVGTLAGFVLSSIFPAPSSYLRTLIVHLLDILVVLLVWTVIVIISFCAYKIVVDKDTLFFSNVYAAVKSIRQNIPTEPVIIGKEHVVELVSPSSEFAARPYPFVHETGKESVHSRLSSPSSPSLFSATSKKSGDSSSPIDRSRSRSPTKTVETPSNEQFSFRPYDSYDKDRENINTTKRSQATPSSSAGKPTKSKENDALSGSTTAKRSNSASSPTVSASPTRDPNKIPLLAAYVRPEPNAPWTKLDGKGLTLKITVDGLLLDDETGSRGGDLKAWMLSLIEHDVSGHSVMRATTQTNPALQVVYVFHEDERWKVTLGLHALKREQQGHGLRVKVVDGLKILGDIEG</sequence>
<comment type="caution">
    <text evidence="1">The sequence shown here is derived from an EMBL/GenBank/DDBJ whole genome shotgun (WGS) entry which is preliminary data.</text>
</comment>
<evidence type="ECO:0000313" key="2">
    <source>
        <dbReference type="Proteomes" id="UP001433508"/>
    </source>
</evidence>
<gene>
    <name evidence="1" type="ORF">V1525DRAFT_421430</name>
</gene>